<dbReference type="PANTHER" id="PTHR44858">
    <property type="entry name" value="TETRATRICOPEPTIDE REPEAT PROTEIN 6"/>
    <property type="match status" value="1"/>
</dbReference>
<dbReference type="SUPFAM" id="SSF48452">
    <property type="entry name" value="TPR-like"/>
    <property type="match status" value="1"/>
</dbReference>
<accession>A0ABS5HQD9</accession>
<evidence type="ECO:0000256" key="3">
    <source>
        <dbReference type="PROSITE-ProRule" id="PRU00339"/>
    </source>
</evidence>
<dbReference type="PROSITE" id="PS50005">
    <property type="entry name" value="TPR"/>
    <property type="match status" value="1"/>
</dbReference>
<evidence type="ECO:0000256" key="4">
    <source>
        <dbReference type="SAM" id="SignalP"/>
    </source>
</evidence>
<gene>
    <name evidence="5" type="ORF">IT775_08520</name>
</gene>
<keyword evidence="6" id="KW-1185">Reference proteome</keyword>
<keyword evidence="4" id="KW-0732">Signal</keyword>
<sequence>MSTVSVRPKLIVAAAAAIVMFSLPLAAQEPVTDGIGELLNQLEQADPAEAKRIDRQIKMEWSKSGSAAMDLLLKRGREAMERGDLELAAGHLTALIDHAPDFAEGWHQRASVWFQQGRYGLALSDLEHVLTLNPNHYEALFGLAVMLETLDQPELAYRAYTLVQQMHPHYEEAAEALKRLETRVQGQSL</sequence>
<protein>
    <submittedName>
        <fullName evidence="5">Tetratricopeptide repeat protein</fullName>
    </submittedName>
</protein>
<keyword evidence="2 3" id="KW-0802">TPR repeat</keyword>
<dbReference type="SMART" id="SM00028">
    <property type="entry name" value="TPR"/>
    <property type="match status" value="3"/>
</dbReference>
<comment type="caution">
    <text evidence="5">The sequence shown here is derived from an EMBL/GenBank/DDBJ whole genome shotgun (WGS) entry which is preliminary data.</text>
</comment>
<dbReference type="InterPro" id="IPR019734">
    <property type="entry name" value="TPR_rpt"/>
</dbReference>
<evidence type="ECO:0000256" key="2">
    <source>
        <dbReference type="ARBA" id="ARBA00022803"/>
    </source>
</evidence>
<dbReference type="InterPro" id="IPR011990">
    <property type="entry name" value="TPR-like_helical_dom_sf"/>
</dbReference>
<dbReference type="PANTHER" id="PTHR44858:SF1">
    <property type="entry name" value="UDP-N-ACETYLGLUCOSAMINE--PEPTIDE N-ACETYLGLUCOSAMINYLTRANSFERASE SPINDLY-RELATED"/>
    <property type="match status" value="1"/>
</dbReference>
<organism evidence="5 6">
    <name type="scientific">Thalassovita aquimarina</name>
    <dbReference type="NCBI Taxonomy" id="2785917"/>
    <lineage>
        <taxon>Bacteria</taxon>
        <taxon>Pseudomonadati</taxon>
        <taxon>Pseudomonadota</taxon>
        <taxon>Alphaproteobacteria</taxon>
        <taxon>Rhodobacterales</taxon>
        <taxon>Roseobacteraceae</taxon>
        <taxon>Thalassovita</taxon>
    </lineage>
</organism>
<reference evidence="5 6" key="1">
    <citation type="journal article" date="2021" name="Arch. Microbiol.">
        <title>Thalassobius aquimarinus sp. nov., isolated from the Sea of Japan seashore.</title>
        <authorList>
            <person name="Kurilenko V.V."/>
            <person name="Romanenko L.A."/>
            <person name="Chernysheva N.Y."/>
            <person name="Velansky P.V."/>
            <person name="Tekutyeva L.A."/>
            <person name="Isaeva M.P."/>
            <person name="Mikhailov V.V."/>
        </authorList>
    </citation>
    <scope>NUCLEOTIDE SEQUENCE [LARGE SCALE GENOMIC DNA]</scope>
    <source>
        <strain evidence="5 6">KMM 8518</strain>
    </source>
</reference>
<evidence type="ECO:0000256" key="1">
    <source>
        <dbReference type="ARBA" id="ARBA00022737"/>
    </source>
</evidence>
<name>A0ABS5HQD9_9RHOB</name>
<dbReference type="EMBL" id="JADMKU010000006">
    <property type="protein sequence ID" value="MBR9651162.1"/>
    <property type="molecule type" value="Genomic_DNA"/>
</dbReference>
<keyword evidence="1" id="KW-0677">Repeat</keyword>
<evidence type="ECO:0000313" key="5">
    <source>
        <dbReference type="EMBL" id="MBR9651162.1"/>
    </source>
</evidence>
<feature type="chain" id="PRO_5045522937" evidence="4">
    <location>
        <begin position="28"/>
        <end position="189"/>
    </location>
</feature>
<evidence type="ECO:0000313" key="6">
    <source>
        <dbReference type="Proteomes" id="UP001195941"/>
    </source>
</evidence>
<proteinExistence type="predicted"/>
<dbReference type="Gene3D" id="1.25.40.10">
    <property type="entry name" value="Tetratricopeptide repeat domain"/>
    <property type="match status" value="1"/>
</dbReference>
<dbReference type="InterPro" id="IPR050498">
    <property type="entry name" value="Ycf3"/>
</dbReference>
<feature type="signal peptide" evidence="4">
    <location>
        <begin position="1"/>
        <end position="27"/>
    </location>
</feature>
<feature type="repeat" description="TPR" evidence="3">
    <location>
        <begin position="103"/>
        <end position="136"/>
    </location>
</feature>
<dbReference type="Pfam" id="PF13432">
    <property type="entry name" value="TPR_16"/>
    <property type="match status" value="1"/>
</dbReference>
<dbReference type="Proteomes" id="UP001195941">
    <property type="component" value="Unassembled WGS sequence"/>
</dbReference>